<name>A0A9X0C655_9EURO</name>
<keyword evidence="2" id="KW-0479">Metal-binding</keyword>
<dbReference type="PROSITE" id="PS50048">
    <property type="entry name" value="ZN2_CY6_FUNGAL_2"/>
    <property type="match status" value="1"/>
</dbReference>
<keyword evidence="6" id="KW-0539">Nucleus</keyword>
<reference evidence="8" key="2">
    <citation type="journal article" date="2023" name="IMA Fungus">
        <title>Comparative genomic study of the Penicillium genus elucidates a diverse pangenome and 15 lateral gene transfer events.</title>
        <authorList>
            <person name="Petersen C."/>
            <person name="Sorensen T."/>
            <person name="Nielsen M.R."/>
            <person name="Sondergaard T.E."/>
            <person name="Sorensen J.L."/>
            <person name="Fitzpatrick D.A."/>
            <person name="Frisvad J.C."/>
            <person name="Nielsen K.L."/>
        </authorList>
    </citation>
    <scope>NUCLEOTIDE SEQUENCE</scope>
    <source>
        <strain evidence="8">IBT 29495</strain>
    </source>
</reference>
<evidence type="ECO:0000313" key="8">
    <source>
        <dbReference type="EMBL" id="KAJ5503658.1"/>
    </source>
</evidence>
<dbReference type="AlphaFoldDB" id="A0A9X0C655"/>
<dbReference type="GO" id="GO:0005634">
    <property type="term" value="C:nucleus"/>
    <property type="evidence" value="ECO:0007669"/>
    <property type="project" value="UniProtKB-SubCell"/>
</dbReference>
<protein>
    <recommendedName>
        <fullName evidence="7">Zn(2)-C6 fungal-type domain-containing protein</fullName>
    </recommendedName>
</protein>
<dbReference type="InterPro" id="IPR007219">
    <property type="entry name" value="XnlR_reg_dom"/>
</dbReference>
<dbReference type="Proteomes" id="UP001149954">
    <property type="component" value="Unassembled WGS sequence"/>
</dbReference>
<proteinExistence type="predicted"/>
<keyword evidence="9" id="KW-1185">Reference proteome</keyword>
<comment type="subcellular location">
    <subcellularLocation>
        <location evidence="1">Nucleus</location>
    </subcellularLocation>
</comment>
<dbReference type="InterPro" id="IPR050987">
    <property type="entry name" value="AtrR-like"/>
</dbReference>
<organism evidence="8 9">
    <name type="scientific">Penicillium fimorum</name>
    <dbReference type="NCBI Taxonomy" id="1882269"/>
    <lineage>
        <taxon>Eukaryota</taxon>
        <taxon>Fungi</taxon>
        <taxon>Dikarya</taxon>
        <taxon>Ascomycota</taxon>
        <taxon>Pezizomycotina</taxon>
        <taxon>Eurotiomycetes</taxon>
        <taxon>Eurotiomycetidae</taxon>
        <taxon>Eurotiales</taxon>
        <taxon>Aspergillaceae</taxon>
        <taxon>Penicillium</taxon>
    </lineage>
</organism>
<dbReference type="SMART" id="SM00066">
    <property type="entry name" value="GAL4"/>
    <property type="match status" value="1"/>
</dbReference>
<dbReference type="GO" id="GO:0000981">
    <property type="term" value="F:DNA-binding transcription factor activity, RNA polymerase II-specific"/>
    <property type="evidence" value="ECO:0007669"/>
    <property type="project" value="InterPro"/>
</dbReference>
<sequence length="618" mass="69398">MSKSTGKIEKRISAACDSCFTKKIKCDDAMPRCNWCMHHGLPCTFTRKSRAKGKKPSEYRDVAHGYVAARDADQNKDISSAGAGVGAFCEPSRGEHGPPPLLGEWYFAGIKLGGISRHNGIPFFSVEGLRWVESRCGQTKNLDRFARFFHSWGTNPRSTSDSLGPPDNQNYSHLPDREVIEAYLTSFQSSALHQIFPLVKHSLFTGTIRRAYQRPQDSSKSLSAVCCVYAFAAFVTTIDLRNSTLPAIDGNDCAKEAQRLLSKLSQTPATLDALQTVLILCTSRLLSSDLSSADILLAIAVRLLFQLGGNQFAHRDDCSEEGDQIRTLFWLCYTIDKCLFLRTGRPPSIHDDDCDLTLPLNYSIRISEGIFETEEKVDCCDPIFPCDLRLSMVTSNIYRELYSVRGLQKSDVEVLMAIRKLDNDLEDWRMSIPSQKLSQLSVSDSSSIRMLEIRFLINRLEYHQCMGILHQASSRCRSWNEDIHGMSEGINSSLALAVEASRSSLLYLNMMQGTLNEETACRFAMFYPISAIMTLFCYVLLKPQDPRAADDLHLLTKVPVVMQAALGNRSDSIEPTKVQFVEDFVEDLSHLANSAIERDGFRCKRMRHTNTKVSMYNN</sequence>
<evidence type="ECO:0000256" key="6">
    <source>
        <dbReference type="ARBA" id="ARBA00023242"/>
    </source>
</evidence>
<reference evidence="8" key="1">
    <citation type="submission" date="2022-12" db="EMBL/GenBank/DDBJ databases">
        <authorList>
            <person name="Petersen C."/>
        </authorList>
    </citation>
    <scope>NUCLEOTIDE SEQUENCE</scope>
    <source>
        <strain evidence="8">IBT 29495</strain>
    </source>
</reference>
<evidence type="ECO:0000256" key="3">
    <source>
        <dbReference type="ARBA" id="ARBA00023015"/>
    </source>
</evidence>
<dbReference type="GO" id="GO:0003677">
    <property type="term" value="F:DNA binding"/>
    <property type="evidence" value="ECO:0007669"/>
    <property type="project" value="UniProtKB-KW"/>
</dbReference>
<evidence type="ECO:0000313" key="9">
    <source>
        <dbReference type="Proteomes" id="UP001149954"/>
    </source>
</evidence>
<keyword evidence="5" id="KW-0804">Transcription</keyword>
<evidence type="ECO:0000256" key="2">
    <source>
        <dbReference type="ARBA" id="ARBA00022723"/>
    </source>
</evidence>
<evidence type="ECO:0000259" key="7">
    <source>
        <dbReference type="PROSITE" id="PS50048"/>
    </source>
</evidence>
<dbReference type="PANTHER" id="PTHR46910">
    <property type="entry name" value="TRANSCRIPTION FACTOR PDR1"/>
    <property type="match status" value="1"/>
</dbReference>
<dbReference type="InterPro" id="IPR036864">
    <property type="entry name" value="Zn2-C6_fun-type_DNA-bd_sf"/>
</dbReference>
<evidence type="ECO:0000256" key="5">
    <source>
        <dbReference type="ARBA" id="ARBA00023163"/>
    </source>
</evidence>
<gene>
    <name evidence="8" type="ORF">N7463_006532</name>
</gene>
<comment type="caution">
    <text evidence="8">The sequence shown here is derived from an EMBL/GenBank/DDBJ whole genome shotgun (WGS) entry which is preliminary data.</text>
</comment>
<feature type="domain" description="Zn(2)-C6 fungal-type" evidence="7">
    <location>
        <begin position="15"/>
        <end position="45"/>
    </location>
</feature>
<dbReference type="SMART" id="SM00906">
    <property type="entry name" value="Fungal_trans"/>
    <property type="match status" value="1"/>
</dbReference>
<dbReference type="OrthoDB" id="4116913at2759"/>
<evidence type="ECO:0000256" key="1">
    <source>
        <dbReference type="ARBA" id="ARBA00004123"/>
    </source>
</evidence>
<dbReference type="Pfam" id="PF00172">
    <property type="entry name" value="Zn_clus"/>
    <property type="match status" value="1"/>
</dbReference>
<dbReference type="Pfam" id="PF04082">
    <property type="entry name" value="Fungal_trans"/>
    <property type="match status" value="1"/>
</dbReference>
<accession>A0A9X0C655</accession>
<dbReference type="Gene3D" id="4.10.240.10">
    <property type="entry name" value="Zn(2)-C6 fungal-type DNA-binding domain"/>
    <property type="match status" value="1"/>
</dbReference>
<dbReference type="GO" id="GO:0006351">
    <property type="term" value="P:DNA-templated transcription"/>
    <property type="evidence" value="ECO:0007669"/>
    <property type="project" value="InterPro"/>
</dbReference>
<dbReference type="CDD" id="cd12148">
    <property type="entry name" value="fungal_TF_MHR"/>
    <property type="match status" value="1"/>
</dbReference>
<dbReference type="PANTHER" id="PTHR46910:SF37">
    <property type="entry name" value="ZN(II)2CYS6 TRANSCRIPTION FACTOR (EUROFUNG)"/>
    <property type="match status" value="1"/>
</dbReference>
<dbReference type="GO" id="GO:0008270">
    <property type="term" value="F:zinc ion binding"/>
    <property type="evidence" value="ECO:0007669"/>
    <property type="project" value="InterPro"/>
</dbReference>
<keyword evidence="3" id="KW-0805">Transcription regulation</keyword>
<dbReference type="InterPro" id="IPR001138">
    <property type="entry name" value="Zn2Cys6_DnaBD"/>
</dbReference>
<keyword evidence="4" id="KW-0238">DNA-binding</keyword>
<evidence type="ECO:0000256" key="4">
    <source>
        <dbReference type="ARBA" id="ARBA00023125"/>
    </source>
</evidence>
<dbReference type="SUPFAM" id="SSF57701">
    <property type="entry name" value="Zn2/Cys6 DNA-binding domain"/>
    <property type="match status" value="1"/>
</dbReference>
<dbReference type="CDD" id="cd00067">
    <property type="entry name" value="GAL4"/>
    <property type="match status" value="1"/>
</dbReference>
<dbReference type="EMBL" id="JAPWDS010000003">
    <property type="protein sequence ID" value="KAJ5503658.1"/>
    <property type="molecule type" value="Genomic_DNA"/>
</dbReference>